<organism evidence="1 2">
    <name type="scientific">Symmachiella dynata</name>
    <dbReference type="NCBI Taxonomy" id="2527995"/>
    <lineage>
        <taxon>Bacteria</taxon>
        <taxon>Pseudomonadati</taxon>
        <taxon>Planctomycetota</taxon>
        <taxon>Planctomycetia</taxon>
        <taxon>Planctomycetales</taxon>
        <taxon>Planctomycetaceae</taxon>
        <taxon>Symmachiella</taxon>
    </lineage>
</organism>
<dbReference type="OrthoDB" id="5504890at2"/>
<accession>A0A517ZK60</accession>
<name>A0A517ZK60_9PLAN</name>
<dbReference type="RefSeq" id="WP_145374830.1">
    <property type="nucleotide sequence ID" value="NZ_CP036270.1"/>
</dbReference>
<evidence type="ECO:0000313" key="1">
    <source>
        <dbReference type="EMBL" id="QDU42826.1"/>
    </source>
</evidence>
<evidence type="ECO:0000313" key="2">
    <source>
        <dbReference type="Proteomes" id="UP000319383"/>
    </source>
</evidence>
<dbReference type="AlphaFoldDB" id="A0A517ZK60"/>
<dbReference type="EMBL" id="CP036276">
    <property type="protein sequence ID" value="QDU42826.1"/>
    <property type="molecule type" value="Genomic_DNA"/>
</dbReference>
<reference evidence="1 2" key="1">
    <citation type="submission" date="2019-02" db="EMBL/GenBank/DDBJ databases">
        <title>Deep-cultivation of Planctomycetes and their phenomic and genomic characterization uncovers novel biology.</title>
        <authorList>
            <person name="Wiegand S."/>
            <person name="Jogler M."/>
            <person name="Boedeker C."/>
            <person name="Pinto D."/>
            <person name="Vollmers J."/>
            <person name="Rivas-Marin E."/>
            <person name="Kohn T."/>
            <person name="Peeters S.H."/>
            <person name="Heuer A."/>
            <person name="Rast P."/>
            <person name="Oberbeckmann S."/>
            <person name="Bunk B."/>
            <person name="Jeske O."/>
            <person name="Meyerdierks A."/>
            <person name="Storesund J.E."/>
            <person name="Kallscheuer N."/>
            <person name="Luecker S."/>
            <person name="Lage O.M."/>
            <person name="Pohl T."/>
            <person name="Merkel B.J."/>
            <person name="Hornburger P."/>
            <person name="Mueller R.-W."/>
            <person name="Bruemmer F."/>
            <person name="Labrenz M."/>
            <person name="Spormann A.M."/>
            <person name="Op den Camp H."/>
            <person name="Overmann J."/>
            <person name="Amann R."/>
            <person name="Jetten M.S.M."/>
            <person name="Mascher T."/>
            <person name="Medema M.H."/>
            <person name="Devos D.P."/>
            <person name="Kaster A.-K."/>
            <person name="Ovreas L."/>
            <person name="Rohde M."/>
            <person name="Galperin M.Y."/>
            <person name="Jogler C."/>
        </authorList>
    </citation>
    <scope>NUCLEOTIDE SEQUENCE [LARGE SCALE GENOMIC DNA]</scope>
    <source>
        <strain evidence="1 2">Mal52</strain>
    </source>
</reference>
<gene>
    <name evidence="1" type="ORF">Mal52_12950</name>
</gene>
<keyword evidence="2" id="KW-1185">Reference proteome</keyword>
<protein>
    <submittedName>
        <fullName evidence="1">Uncharacterized protein</fullName>
    </submittedName>
</protein>
<proteinExistence type="predicted"/>
<dbReference type="Proteomes" id="UP000319383">
    <property type="component" value="Chromosome"/>
</dbReference>
<dbReference type="KEGG" id="sdyn:Mal52_12950"/>
<sequence>MNDTRLIIYLNDHLALMVGEIELADRCESSNRETPLGEFLHRLGVEIEAQKSIVSDVIRRAGGSESTIKKGAAWFAEKLGRFKLNDSVLTYSDLSRVIELEALSAAAQERVALWDTLNAVAAGDGRFTGITFSFFRDQSQQQFEELGSRRRYAATQAFS</sequence>